<comment type="caution">
    <text evidence="1">The sequence shown here is derived from an EMBL/GenBank/DDBJ whole genome shotgun (WGS) entry which is preliminary data.</text>
</comment>
<dbReference type="EMBL" id="CM047901">
    <property type="protein sequence ID" value="KAJ0097460.1"/>
    <property type="molecule type" value="Genomic_DNA"/>
</dbReference>
<keyword evidence="2" id="KW-1185">Reference proteome</keyword>
<evidence type="ECO:0000313" key="1">
    <source>
        <dbReference type="EMBL" id="KAJ0097460.1"/>
    </source>
</evidence>
<name>A0ACC1BEW1_9ROSI</name>
<evidence type="ECO:0000313" key="2">
    <source>
        <dbReference type="Proteomes" id="UP001164250"/>
    </source>
</evidence>
<accession>A0ACC1BEW1</accession>
<organism evidence="1 2">
    <name type="scientific">Pistacia atlantica</name>
    <dbReference type="NCBI Taxonomy" id="434234"/>
    <lineage>
        <taxon>Eukaryota</taxon>
        <taxon>Viridiplantae</taxon>
        <taxon>Streptophyta</taxon>
        <taxon>Embryophyta</taxon>
        <taxon>Tracheophyta</taxon>
        <taxon>Spermatophyta</taxon>
        <taxon>Magnoliopsida</taxon>
        <taxon>eudicotyledons</taxon>
        <taxon>Gunneridae</taxon>
        <taxon>Pentapetalae</taxon>
        <taxon>rosids</taxon>
        <taxon>malvids</taxon>
        <taxon>Sapindales</taxon>
        <taxon>Anacardiaceae</taxon>
        <taxon>Pistacia</taxon>
    </lineage>
</organism>
<dbReference type="Proteomes" id="UP001164250">
    <property type="component" value="Chromosome 5"/>
</dbReference>
<sequence>MVGEGGFAHGINKFDGTDYAFWKMQIKDHLYGKKLHLPLLGAKPKKMSDEDLTLLDRQVLGVIRWEHMRAAINNSTGNVKLKFTYVRDKILIEEVRRKDLGEITSNALNVETRGKGYDRNSNRGRGRSKSRNGRSKSRFGKKVECLNCGNKGHIHRNFKATKKEENNDNDVANVVIEEVQDALLLSADNSIDSWVLDLRVSFHTSAHRKILEN</sequence>
<proteinExistence type="predicted"/>
<reference evidence="2" key="1">
    <citation type="journal article" date="2023" name="G3 (Bethesda)">
        <title>Genome assembly and association tests identify interacting loci associated with vigor, precocity, and sex in interspecific pistachio rootstocks.</title>
        <authorList>
            <person name="Palmer W."/>
            <person name="Jacygrad E."/>
            <person name="Sagayaradj S."/>
            <person name="Cavanaugh K."/>
            <person name="Han R."/>
            <person name="Bertier L."/>
            <person name="Beede B."/>
            <person name="Kafkas S."/>
            <person name="Golino D."/>
            <person name="Preece J."/>
            <person name="Michelmore R."/>
        </authorList>
    </citation>
    <scope>NUCLEOTIDE SEQUENCE [LARGE SCALE GENOMIC DNA]</scope>
</reference>
<gene>
    <name evidence="1" type="ORF">Patl1_28882</name>
</gene>
<protein>
    <submittedName>
        <fullName evidence="1">Uncharacterized protein</fullName>
    </submittedName>
</protein>